<dbReference type="Proteomes" id="UP000475862">
    <property type="component" value="Unassembled WGS sequence"/>
</dbReference>
<keyword evidence="2" id="KW-0732">Signal</keyword>
<dbReference type="Pfam" id="PF24495">
    <property type="entry name" value="Ig_TMEM131_2"/>
    <property type="match status" value="1"/>
</dbReference>
<dbReference type="OrthoDB" id="168404at2759"/>
<gene>
    <name evidence="7" type="ORF">AGLY_000792</name>
</gene>
<feature type="signal peptide" evidence="2">
    <location>
        <begin position="1"/>
        <end position="33"/>
    </location>
</feature>
<organism evidence="7 8">
    <name type="scientific">Aphis glycines</name>
    <name type="common">Soybean aphid</name>
    <dbReference type="NCBI Taxonomy" id="307491"/>
    <lineage>
        <taxon>Eukaryota</taxon>
        <taxon>Metazoa</taxon>
        <taxon>Ecdysozoa</taxon>
        <taxon>Arthropoda</taxon>
        <taxon>Hexapoda</taxon>
        <taxon>Insecta</taxon>
        <taxon>Pterygota</taxon>
        <taxon>Neoptera</taxon>
        <taxon>Paraneoptera</taxon>
        <taxon>Hemiptera</taxon>
        <taxon>Sternorrhyncha</taxon>
        <taxon>Aphidomorpha</taxon>
        <taxon>Aphidoidea</taxon>
        <taxon>Aphididae</taxon>
        <taxon>Aphidini</taxon>
        <taxon>Aphis</taxon>
        <taxon>Aphis</taxon>
    </lineage>
</organism>
<evidence type="ECO:0000313" key="8">
    <source>
        <dbReference type="Proteomes" id="UP000475862"/>
    </source>
</evidence>
<dbReference type="Pfam" id="PF24499">
    <property type="entry name" value="Ig_TMEM131L_4"/>
    <property type="match status" value="1"/>
</dbReference>
<evidence type="ECO:0000256" key="2">
    <source>
        <dbReference type="SAM" id="SignalP"/>
    </source>
</evidence>
<feature type="chain" id="PRO_5026119898" description="Transmembrane protein 131-like N-terminal domain-containing protein" evidence="2">
    <location>
        <begin position="34"/>
        <end position="1836"/>
    </location>
</feature>
<evidence type="ECO:0008006" key="9">
    <source>
        <dbReference type="Google" id="ProtNLM"/>
    </source>
</evidence>
<feature type="domain" description="TMEM131L fifth Ig-like" evidence="6">
    <location>
        <begin position="972"/>
        <end position="1035"/>
    </location>
</feature>
<feature type="compositionally biased region" description="Basic and acidic residues" evidence="1">
    <location>
        <begin position="1179"/>
        <end position="1190"/>
    </location>
</feature>
<accession>A0A6G0U9H3</accession>
<proteinExistence type="predicted"/>
<evidence type="ECO:0000259" key="6">
    <source>
        <dbReference type="Pfam" id="PF24501"/>
    </source>
</evidence>
<dbReference type="InterPro" id="IPR039877">
    <property type="entry name" value="TMEM131-like"/>
</dbReference>
<sequence length="1836" mass="207284">MISVLLLTPCVRFVLTVLAVCLCIAVQLPLSLGQTPSVSYHHDSVYIQPQNAPYGSYVVEDLSQHSNKEQASNDRSNPPQNEAKDPDMILININTGPHPPGLDELQPDTAIGPDEMYYFAPKNPQNNKSSIVGQRLDVTIFEDFLNTAPEKHRNRLDFYKVPYLNNLVLPLRATFSAAISIFNPYSEILQVVKVFGGGPGFHLSLPSGQMEDQRNVWDIMPYQTKPLIRFTFAERSKKNHSTKIGLFLSNHEYINVPINIVMVSKPGLYSSEHIIDFGVASRNGLVTSKALNLCNSAKSSIIVQNVTSDSHFVTVDFPHEVEVPPQSCTAGQVAHISYHWDYVGYSYGETHYGQLTVKSNKGNELNIPYHGRTLEGDLVYEEQSLHFVMSKAIRSTSIIKTFSLLNNFSSTPVAISQIGIPKNATQYFKIRDFNPVVLKPGQNKTLFRVGYVNPNNSKMDIISYLEFKTNASDFTIPLMVYDGQLSQVLPATNIITLPPIRISSPRHTYIVVANENPVAIMVKDWGTTYTPHVSLNLVEIGKFNSSMRRNSADSWSRPMIRDDQIPAPVALPVKHYAIFQLLVSTPNPDQNLTVKIWIQTQHQHYSIPLKVSVFDKNLQVIAEPLAFENCHPGAVCTAEVNVMSWLDRTLALTSVTSEFVSENVRFVPTRPSLIQPQMVSLVGHIEWIPAHHKNSSSWIGLFSKAERAMWLSSFHLTNSSETSYMDFSWFYRRMGKYYAEEDNRTLRHQFTLETGGAETCQFSVHLHLKWPKFIQEPGENRQQTTFELPTMEVKGKPYYQKILVKNTFHTQNITLHLAMYPHPYWCNITEFIDLFEHEVNSLLISRDDWELVLNNSSPYRKKVLNVKNSVYVPHKKTMIFVLPPQKELEVLVRFQPKKPGVSTSILFIRNDVSILESILLKGMGAYPVLSFGSKRKLPPLIFDLESSPMIDLMCSKNKTLLPSETRIFLIKNPGKHTVRITSMTINSVLCSGYGFRILDCRKFSLLPNQSREVSVEFTADFTLRSVIRQLEINTEETIGSETTSRIFIYQLWGIVPPEWELCQEKYTWQEFRRGDSWNRPEWESSIGQIMLLAAGILMVVAWIVSIAAVHTIDKDFLSKNLGPPCVGAHGKRSFQSVLAQSGNTKKSEFKYVISKHLISTSGVMTSSNISLKINRNSKHKEGNDEKRNEIIPDPTSLGISQSENSYVKPSDSTPIWSFMLRNTEPEPEQKFEKDRSRSHLLDNHPKEKTKRRYLSQTVIPESDSSQKYNVSSWQIARNRSPGLVIDSQLNKNSKPEEGKFEMENRRRAEKLLKKQYGLKPVDSWRKHKKALNAAKYYEELPVTEKISPSPEPKVPVETKPDPKIAKTVKSNKKVSTISLPVIKPINSPESPITVLNSPSLEVVKKPIASVAPYQIVLPKQPIVTIVQPERIIEKCNVSKSKPLQAMQNKIEKEPTTMRSAISKKSIIDDDGLLAEYKCMKKKNKTERKASLPHSTPPVASPVSSLITPPVVKSKVQNAEKLNMSDIVKPKVQTVERFISSEVTKSKVQTVERFNGSEVAKSNVHSNLPEVTKPKVQSSEKFNSSEVTKPKIQTVETCNSLEVIKSKGQNNENLNSSEVVKSKVQSVERCISPEVTKIKGQTVERFNSSEAIKPKVQTVEKFTSPESIKSKIQTVETCNSPEVIKHNANEIVMPTFTEKENKEFVPLYKPQTDQQLDIKKKITVLKRGSDEKRVDLPPTTTNKHVFILGPVGSGRDRKNEEKVTKSDSDLVLLETLKKESESNLSIIDTMAATSTSSYDSSTDIIPFSSNDPGYNLWTSYIWGPVYGQSTNNSSLQK</sequence>
<dbReference type="InterPro" id="IPR055437">
    <property type="entry name" value="TMEM131L_Ig_5"/>
</dbReference>
<feature type="region of interest" description="Disordered" evidence="1">
    <location>
        <begin position="1175"/>
        <end position="1210"/>
    </location>
</feature>
<dbReference type="GO" id="GO:0016020">
    <property type="term" value="C:membrane"/>
    <property type="evidence" value="ECO:0007669"/>
    <property type="project" value="TreeGrafter"/>
</dbReference>
<feature type="compositionally biased region" description="Basic and acidic residues" evidence="1">
    <location>
        <begin position="63"/>
        <end position="72"/>
    </location>
</feature>
<feature type="region of interest" description="Disordered" evidence="1">
    <location>
        <begin position="1226"/>
        <end position="1253"/>
    </location>
</feature>
<dbReference type="InterPro" id="IPR055436">
    <property type="entry name" value="Ig_TMEM131L_4"/>
</dbReference>
<keyword evidence="8" id="KW-1185">Reference proteome</keyword>
<comment type="caution">
    <text evidence="7">The sequence shown here is derived from an EMBL/GenBank/DDBJ whole genome shotgun (WGS) entry which is preliminary data.</text>
</comment>
<evidence type="ECO:0000256" key="1">
    <source>
        <dbReference type="SAM" id="MobiDB-lite"/>
    </source>
</evidence>
<evidence type="ECO:0000313" key="7">
    <source>
        <dbReference type="EMBL" id="KAE9545249.1"/>
    </source>
</evidence>
<evidence type="ECO:0000259" key="3">
    <source>
        <dbReference type="Pfam" id="PF24495"/>
    </source>
</evidence>
<evidence type="ECO:0000259" key="5">
    <source>
        <dbReference type="Pfam" id="PF24499"/>
    </source>
</evidence>
<feature type="region of interest" description="Disordered" evidence="1">
    <location>
        <begin position="1484"/>
        <end position="1503"/>
    </location>
</feature>
<feature type="compositionally biased region" description="Basic and acidic residues" evidence="1">
    <location>
        <begin position="1226"/>
        <end position="1246"/>
    </location>
</feature>
<dbReference type="EMBL" id="VYZN01000001">
    <property type="protein sequence ID" value="KAE9545249.1"/>
    <property type="molecule type" value="Genomic_DNA"/>
</dbReference>
<dbReference type="InterPro" id="IPR055435">
    <property type="entry name" value="Ig_TMEM131L_3"/>
</dbReference>
<dbReference type="Pfam" id="PF24498">
    <property type="entry name" value="Ig_TMEM131L_3"/>
    <property type="match status" value="1"/>
</dbReference>
<evidence type="ECO:0000259" key="4">
    <source>
        <dbReference type="Pfam" id="PF24498"/>
    </source>
</evidence>
<feature type="region of interest" description="Disordered" evidence="1">
    <location>
        <begin position="63"/>
        <end position="85"/>
    </location>
</feature>
<feature type="domain" description="TMEM131 second Ig-like" evidence="3">
    <location>
        <begin position="159"/>
        <end position="242"/>
    </location>
</feature>
<dbReference type="Pfam" id="PF24501">
    <property type="entry name" value="Ig_TMEM131L_5"/>
    <property type="match status" value="1"/>
</dbReference>
<reference evidence="7 8" key="1">
    <citation type="submission" date="2019-08" db="EMBL/GenBank/DDBJ databases">
        <title>The genome of the soybean aphid Biotype 1, its phylome, world population structure and adaptation to the North American continent.</title>
        <authorList>
            <person name="Giordano R."/>
            <person name="Donthu R.K."/>
            <person name="Hernandez A.G."/>
            <person name="Wright C.L."/>
            <person name="Zimin A.V."/>
        </authorList>
    </citation>
    <scope>NUCLEOTIDE SEQUENCE [LARGE SCALE GENOMIC DNA]</scope>
    <source>
        <tissue evidence="7">Whole aphids</tissue>
    </source>
</reference>
<dbReference type="PANTHER" id="PTHR22050:SF0">
    <property type="entry name" value="TRANSMEMBRANE PROTEIN 131 HOMOLOG"/>
    <property type="match status" value="1"/>
</dbReference>
<dbReference type="InterPro" id="IPR056311">
    <property type="entry name" value="TMEM131_Ig_2"/>
</dbReference>
<protein>
    <recommendedName>
        <fullName evidence="9">Transmembrane protein 131-like N-terminal domain-containing protein</fullName>
    </recommendedName>
</protein>
<feature type="domain" description="TMEM131L third Ig-like" evidence="4">
    <location>
        <begin position="396"/>
        <end position="481"/>
    </location>
</feature>
<name>A0A6G0U9H3_APHGL</name>
<dbReference type="PANTHER" id="PTHR22050">
    <property type="entry name" value="RW1 PROTEIN HOMOLOG"/>
    <property type="match status" value="1"/>
</dbReference>
<feature type="compositionally biased region" description="Polar residues" evidence="1">
    <location>
        <begin position="1197"/>
        <end position="1210"/>
    </location>
</feature>
<feature type="domain" description="TMEM131L fourth Ig-like" evidence="5">
    <location>
        <begin position="815"/>
        <end position="925"/>
    </location>
</feature>